<keyword evidence="2" id="KW-1185">Reference proteome</keyword>
<accession>A0A1I7YE29</accession>
<dbReference type="AlphaFoldDB" id="A0A1I7YE29"/>
<evidence type="ECO:0000256" key="1">
    <source>
        <dbReference type="SAM" id="MobiDB-lite"/>
    </source>
</evidence>
<feature type="compositionally biased region" description="Basic and acidic residues" evidence="1">
    <location>
        <begin position="27"/>
        <end position="40"/>
    </location>
</feature>
<sequence length="75" mass="7875">MTEAMTATVEMTTATKAILLSLSYHRKRDDGGHDGYGGDDHGDEGDPPEPLMFGAGGPGVFLAVVAHPYCLKAPE</sequence>
<feature type="region of interest" description="Disordered" evidence="1">
    <location>
        <begin position="26"/>
        <end position="53"/>
    </location>
</feature>
<proteinExistence type="predicted"/>
<reference evidence="3" key="1">
    <citation type="submission" date="2016-11" db="UniProtKB">
        <authorList>
            <consortium name="WormBaseParasite"/>
        </authorList>
    </citation>
    <scope>IDENTIFICATION</scope>
</reference>
<protein>
    <submittedName>
        <fullName evidence="3">Uncharacterized protein</fullName>
    </submittedName>
</protein>
<evidence type="ECO:0000313" key="3">
    <source>
        <dbReference type="WBParaSite" id="L893_g15386.t1"/>
    </source>
</evidence>
<name>A0A1I7YE29_9BILA</name>
<dbReference type="WBParaSite" id="L893_g15386.t1">
    <property type="protein sequence ID" value="L893_g15386.t1"/>
    <property type="gene ID" value="L893_g15386"/>
</dbReference>
<evidence type="ECO:0000313" key="2">
    <source>
        <dbReference type="Proteomes" id="UP000095287"/>
    </source>
</evidence>
<dbReference type="Proteomes" id="UP000095287">
    <property type="component" value="Unplaced"/>
</dbReference>
<organism evidence="2 3">
    <name type="scientific">Steinernema glaseri</name>
    <dbReference type="NCBI Taxonomy" id="37863"/>
    <lineage>
        <taxon>Eukaryota</taxon>
        <taxon>Metazoa</taxon>
        <taxon>Ecdysozoa</taxon>
        <taxon>Nematoda</taxon>
        <taxon>Chromadorea</taxon>
        <taxon>Rhabditida</taxon>
        <taxon>Tylenchina</taxon>
        <taxon>Panagrolaimomorpha</taxon>
        <taxon>Strongyloidoidea</taxon>
        <taxon>Steinernematidae</taxon>
        <taxon>Steinernema</taxon>
    </lineage>
</organism>